<feature type="domain" description="C2H2-type" evidence="9">
    <location>
        <begin position="519"/>
        <end position="547"/>
    </location>
</feature>
<keyword evidence="3" id="KW-0677">Repeat</keyword>
<evidence type="ECO:0000256" key="2">
    <source>
        <dbReference type="ARBA" id="ARBA00022723"/>
    </source>
</evidence>
<feature type="domain" description="C2H2-type" evidence="9">
    <location>
        <begin position="126"/>
        <end position="154"/>
    </location>
</feature>
<dbReference type="InterPro" id="IPR036236">
    <property type="entry name" value="Znf_C2H2_sf"/>
</dbReference>
<dbReference type="Pfam" id="PF00096">
    <property type="entry name" value="zf-C2H2"/>
    <property type="match status" value="5"/>
</dbReference>
<feature type="domain" description="C2H2-type" evidence="9">
    <location>
        <begin position="184"/>
        <end position="212"/>
    </location>
</feature>
<dbReference type="SMART" id="SM00355">
    <property type="entry name" value="ZnF_C2H2"/>
    <property type="match status" value="7"/>
</dbReference>
<dbReference type="SUPFAM" id="SSF57667">
    <property type="entry name" value="beta-beta-alpha zinc fingers"/>
    <property type="match status" value="4"/>
</dbReference>
<comment type="caution">
    <text evidence="10">The sequence shown here is derived from an EMBL/GenBank/DDBJ whole genome shotgun (WGS) entry which is preliminary data.</text>
</comment>
<evidence type="ECO:0000313" key="11">
    <source>
        <dbReference type="Proteomes" id="UP000728185"/>
    </source>
</evidence>
<evidence type="ECO:0000313" key="10">
    <source>
        <dbReference type="EMBL" id="KAA0197570.1"/>
    </source>
</evidence>
<reference evidence="10" key="1">
    <citation type="submission" date="2019-05" db="EMBL/GenBank/DDBJ databases">
        <title>Annotation for the trematode Fasciolopsis buski.</title>
        <authorList>
            <person name="Choi Y.-J."/>
        </authorList>
    </citation>
    <scope>NUCLEOTIDE SEQUENCE</scope>
    <source>
        <strain evidence="10">HT</strain>
        <tissue evidence="10">Whole worm</tissue>
    </source>
</reference>
<keyword evidence="4 7" id="KW-0863">Zinc-finger</keyword>
<dbReference type="PANTHER" id="PTHR16515:SF66">
    <property type="entry name" value="C2H2-TYPE DOMAIN-CONTAINING PROTEIN"/>
    <property type="match status" value="1"/>
</dbReference>
<accession>A0A8E0VMH7</accession>
<feature type="domain" description="C2H2-type" evidence="9">
    <location>
        <begin position="490"/>
        <end position="518"/>
    </location>
</feature>
<feature type="domain" description="C2H2-type" evidence="9">
    <location>
        <begin position="213"/>
        <end position="241"/>
    </location>
</feature>
<dbReference type="GO" id="GO:0005634">
    <property type="term" value="C:nucleus"/>
    <property type="evidence" value="ECO:0007669"/>
    <property type="project" value="UniProtKB-SubCell"/>
</dbReference>
<feature type="region of interest" description="Disordered" evidence="8">
    <location>
        <begin position="589"/>
        <end position="662"/>
    </location>
</feature>
<dbReference type="InterPro" id="IPR013087">
    <property type="entry name" value="Znf_C2H2_type"/>
</dbReference>
<name>A0A8E0VMH7_9TREM</name>
<sequence length="662" mass="75049">MPVHHAFSCFVSFQSMTTLAQNTTYRALFAGQAEVYAKSEENVLLRLEVPNSQANLGATFLQQVCPVIITQEPVRTTEELTELKKSEALPANTERLLGCTYCNKLFITEDSLKRHLDIVHRGLRRFQCSICGKAYAKSFLLKSHIKSVHENIRTLMKNIYIYMYSYLLTDGSNHSNHISEKKDYHCTICQKDFTEKKNLQMHINSLHKGLRPYQCDTCLKEFARKCDLLRHANSVHKESKPYMCPICNKGFPQKWYFERHVASVHKKSRKMPVKIASREVYLMAPLVEESAFPPNAVSSRPQQTQQPTHQVQHMQQQAQQQPQAQQAALQAQQPQQTQQPQQPQPQQQQQQQQHSGMLPQQQQFAFFQPQAQGQTMNLPMGTIIATPGSGANAMPPGAQVMMVAPSMNMPVPTFFFQPQQASSFATPQQATVHPATVIPGVPTTLMPQSSVSTTTSLITSPFGITQLPMTQPTVNQTQVPSSSTRPTKEYQCLTCSKVYPRKQSLQAHIIQVHSDKKPYECKLCMKGFVRRWDFYRHVNSVHQDNATSAIDADKTEEYLAWMRGRQSCLDISWECLNAVRPDLLRVKVEEQPTTNSSALQQPQQQPQQQQPQQQPQQPQPQQQQQPSTTQPTTATQSHQSDPDPFQTQNDLANIVPSDINSL</sequence>
<proteinExistence type="predicted"/>
<evidence type="ECO:0000256" key="1">
    <source>
        <dbReference type="ARBA" id="ARBA00004123"/>
    </source>
</evidence>
<feature type="domain" description="C2H2-type" evidence="9">
    <location>
        <begin position="242"/>
        <end position="270"/>
    </location>
</feature>
<dbReference type="OrthoDB" id="6267858at2759"/>
<dbReference type="PANTHER" id="PTHR16515">
    <property type="entry name" value="PR DOMAIN ZINC FINGER PROTEIN"/>
    <property type="match status" value="1"/>
</dbReference>
<evidence type="ECO:0000256" key="7">
    <source>
        <dbReference type="PROSITE-ProRule" id="PRU00042"/>
    </source>
</evidence>
<evidence type="ECO:0000256" key="6">
    <source>
        <dbReference type="ARBA" id="ARBA00023242"/>
    </source>
</evidence>
<keyword evidence="5" id="KW-0862">Zinc</keyword>
<protein>
    <submittedName>
        <fullName evidence="10">Zinc finger protein</fullName>
    </submittedName>
</protein>
<gene>
    <name evidence="10" type="ORF">FBUS_04219</name>
</gene>
<evidence type="ECO:0000256" key="3">
    <source>
        <dbReference type="ARBA" id="ARBA00022737"/>
    </source>
</evidence>
<feature type="domain" description="C2H2-type" evidence="9">
    <location>
        <begin position="97"/>
        <end position="125"/>
    </location>
</feature>
<keyword evidence="11" id="KW-1185">Reference proteome</keyword>
<organism evidence="10 11">
    <name type="scientific">Fasciolopsis buskii</name>
    <dbReference type="NCBI Taxonomy" id="27845"/>
    <lineage>
        <taxon>Eukaryota</taxon>
        <taxon>Metazoa</taxon>
        <taxon>Spiralia</taxon>
        <taxon>Lophotrochozoa</taxon>
        <taxon>Platyhelminthes</taxon>
        <taxon>Trematoda</taxon>
        <taxon>Digenea</taxon>
        <taxon>Plagiorchiida</taxon>
        <taxon>Echinostomata</taxon>
        <taxon>Echinostomatoidea</taxon>
        <taxon>Fasciolidae</taxon>
        <taxon>Fasciolopsis</taxon>
    </lineage>
</organism>
<evidence type="ECO:0000256" key="8">
    <source>
        <dbReference type="SAM" id="MobiDB-lite"/>
    </source>
</evidence>
<dbReference type="AlphaFoldDB" id="A0A8E0VMH7"/>
<dbReference type="Gene3D" id="3.30.160.60">
    <property type="entry name" value="Classic Zinc Finger"/>
    <property type="match status" value="6"/>
</dbReference>
<comment type="subcellular location">
    <subcellularLocation>
        <location evidence="1">Nucleus</location>
    </subcellularLocation>
</comment>
<feature type="region of interest" description="Disordered" evidence="8">
    <location>
        <begin position="293"/>
        <end position="359"/>
    </location>
</feature>
<dbReference type="EMBL" id="LUCM01002300">
    <property type="protein sequence ID" value="KAA0197570.1"/>
    <property type="molecule type" value="Genomic_DNA"/>
</dbReference>
<feature type="compositionally biased region" description="Low complexity" evidence="8">
    <location>
        <begin position="301"/>
        <end position="359"/>
    </location>
</feature>
<dbReference type="GO" id="GO:0010468">
    <property type="term" value="P:regulation of gene expression"/>
    <property type="evidence" value="ECO:0007669"/>
    <property type="project" value="TreeGrafter"/>
</dbReference>
<dbReference type="Proteomes" id="UP000728185">
    <property type="component" value="Unassembled WGS sequence"/>
</dbReference>
<feature type="compositionally biased region" description="Low complexity" evidence="8">
    <location>
        <begin position="600"/>
        <end position="636"/>
    </location>
</feature>
<dbReference type="PROSITE" id="PS50157">
    <property type="entry name" value="ZINC_FINGER_C2H2_2"/>
    <property type="match status" value="7"/>
</dbReference>
<evidence type="ECO:0000256" key="4">
    <source>
        <dbReference type="ARBA" id="ARBA00022771"/>
    </source>
</evidence>
<evidence type="ECO:0000259" key="9">
    <source>
        <dbReference type="PROSITE" id="PS50157"/>
    </source>
</evidence>
<dbReference type="InterPro" id="IPR050331">
    <property type="entry name" value="Zinc_finger"/>
</dbReference>
<dbReference type="PROSITE" id="PS00028">
    <property type="entry name" value="ZINC_FINGER_C2H2_1"/>
    <property type="match status" value="7"/>
</dbReference>
<dbReference type="GO" id="GO:0008270">
    <property type="term" value="F:zinc ion binding"/>
    <property type="evidence" value="ECO:0007669"/>
    <property type="project" value="UniProtKB-KW"/>
</dbReference>
<evidence type="ECO:0000256" key="5">
    <source>
        <dbReference type="ARBA" id="ARBA00022833"/>
    </source>
</evidence>
<keyword evidence="2" id="KW-0479">Metal-binding</keyword>
<keyword evidence="6" id="KW-0539">Nucleus</keyword>